<proteinExistence type="predicted"/>
<reference evidence="2" key="1">
    <citation type="submission" date="2014-09" db="EMBL/GenBank/DDBJ databases">
        <authorList>
            <person name="Magalhaes I.L.F."/>
            <person name="Oliveira U."/>
            <person name="Santos F.R."/>
            <person name="Vidigal T.H.D.A."/>
            <person name="Brescovit A.D."/>
            <person name="Santos A.J."/>
        </authorList>
    </citation>
    <scope>NUCLEOTIDE SEQUENCE</scope>
    <source>
        <tissue evidence="2">Shoot tissue taken approximately 20 cm above the soil surface</tissue>
    </source>
</reference>
<reference evidence="2" key="2">
    <citation type="journal article" date="2015" name="Data Brief">
        <title>Shoot transcriptome of the giant reed, Arundo donax.</title>
        <authorList>
            <person name="Barrero R.A."/>
            <person name="Guerrero F.D."/>
            <person name="Moolhuijzen P."/>
            <person name="Goolsby J.A."/>
            <person name="Tidwell J."/>
            <person name="Bellgard S.E."/>
            <person name="Bellgard M.I."/>
        </authorList>
    </citation>
    <scope>NUCLEOTIDE SEQUENCE</scope>
    <source>
        <tissue evidence="2">Shoot tissue taken approximately 20 cm above the soil surface</tissue>
    </source>
</reference>
<evidence type="ECO:0000313" key="2">
    <source>
        <dbReference type="EMBL" id="JAD56216.1"/>
    </source>
</evidence>
<organism evidence="2">
    <name type="scientific">Arundo donax</name>
    <name type="common">Giant reed</name>
    <name type="synonym">Donax arundinaceus</name>
    <dbReference type="NCBI Taxonomy" id="35708"/>
    <lineage>
        <taxon>Eukaryota</taxon>
        <taxon>Viridiplantae</taxon>
        <taxon>Streptophyta</taxon>
        <taxon>Embryophyta</taxon>
        <taxon>Tracheophyta</taxon>
        <taxon>Spermatophyta</taxon>
        <taxon>Magnoliopsida</taxon>
        <taxon>Liliopsida</taxon>
        <taxon>Poales</taxon>
        <taxon>Poaceae</taxon>
        <taxon>PACMAD clade</taxon>
        <taxon>Arundinoideae</taxon>
        <taxon>Arundineae</taxon>
        <taxon>Arundo</taxon>
    </lineage>
</organism>
<keyword evidence="1" id="KW-0812">Transmembrane</keyword>
<dbReference type="EMBL" id="GBRH01241679">
    <property type="protein sequence ID" value="JAD56216.1"/>
    <property type="molecule type" value="Transcribed_RNA"/>
</dbReference>
<feature type="transmembrane region" description="Helical" evidence="1">
    <location>
        <begin position="20"/>
        <end position="44"/>
    </location>
</feature>
<evidence type="ECO:0000256" key="1">
    <source>
        <dbReference type="SAM" id="Phobius"/>
    </source>
</evidence>
<name>A0A0A9AYM6_ARUDO</name>
<keyword evidence="1" id="KW-0472">Membrane</keyword>
<sequence length="54" mass="5908">MSPTSASQRMESSLAFLSNPFLLLEKVTCLLVELSILLISIFPLPISLSSISRI</sequence>
<dbReference type="AlphaFoldDB" id="A0A0A9AYM6"/>
<protein>
    <submittedName>
        <fullName evidence="2">Mads2</fullName>
    </submittedName>
</protein>
<keyword evidence="1" id="KW-1133">Transmembrane helix</keyword>
<accession>A0A0A9AYM6</accession>